<dbReference type="InterPro" id="IPR045125">
    <property type="entry name" value="Sub1/Tcp4-like"/>
</dbReference>
<keyword evidence="6" id="KW-0539">Nucleus</keyword>
<feature type="region of interest" description="Disordered" evidence="7">
    <location>
        <begin position="130"/>
        <end position="216"/>
    </location>
</feature>
<accession>A0A074S243</accession>
<feature type="compositionally biased region" description="Acidic residues" evidence="7">
    <location>
        <begin position="202"/>
        <end position="216"/>
    </location>
</feature>
<dbReference type="Proteomes" id="UP000027456">
    <property type="component" value="Unassembled WGS sequence"/>
</dbReference>
<evidence type="ECO:0000256" key="1">
    <source>
        <dbReference type="ARBA" id="ARBA00004123"/>
    </source>
</evidence>
<dbReference type="HOGENOM" id="CLU_111258_0_0_1"/>
<evidence type="ECO:0000313" key="10">
    <source>
        <dbReference type="Proteomes" id="UP000027456"/>
    </source>
</evidence>
<comment type="subcellular location">
    <subcellularLocation>
        <location evidence="1">Nucleus</location>
    </subcellularLocation>
</comment>
<feature type="compositionally biased region" description="Low complexity" evidence="7">
    <location>
        <begin position="132"/>
        <end position="148"/>
    </location>
</feature>
<dbReference type="GO" id="GO:0060261">
    <property type="term" value="P:positive regulation of transcription initiation by RNA polymerase II"/>
    <property type="evidence" value="ECO:0007669"/>
    <property type="project" value="InterPro"/>
</dbReference>
<keyword evidence="10" id="KW-1185">Reference proteome</keyword>
<dbReference type="GO" id="GO:0005634">
    <property type="term" value="C:nucleus"/>
    <property type="evidence" value="ECO:0007669"/>
    <property type="project" value="UniProtKB-SubCell"/>
</dbReference>
<dbReference type="InterPro" id="IPR009044">
    <property type="entry name" value="ssDNA-bd_transcriptional_reg"/>
</dbReference>
<dbReference type="AlphaFoldDB" id="A0A074S243"/>
<gene>
    <name evidence="9" type="ORF">V565_031130</name>
</gene>
<evidence type="ECO:0000256" key="7">
    <source>
        <dbReference type="SAM" id="MobiDB-lite"/>
    </source>
</evidence>
<comment type="similarity">
    <text evidence="2">Belongs to the transcriptional coactivator PC4 family.</text>
</comment>
<reference evidence="9 10" key="1">
    <citation type="submission" date="2013-12" db="EMBL/GenBank/DDBJ databases">
        <authorList>
            <person name="Cubeta M."/>
            <person name="Pakala S."/>
            <person name="Fedorova N."/>
            <person name="Thomas E."/>
            <person name="Dean R."/>
            <person name="Jabaji S."/>
            <person name="Neate S."/>
            <person name="Toda T."/>
            <person name="Tavantzis S."/>
            <person name="Vilgalys R."/>
            <person name="Bharathan N."/>
            <person name="Pakala S."/>
            <person name="Losada L.S."/>
            <person name="Zafar N."/>
            <person name="Nierman W."/>
        </authorList>
    </citation>
    <scope>NUCLEOTIDE SEQUENCE [LARGE SCALE GENOMIC DNA]</scope>
    <source>
        <strain evidence="9 10">123E</strain>
    </source>
</reference>
<proteinExistence type="inferred from homology"/>
<dbReference type="EMBL" id="AZST01000061">
    <property type="protein sequence ID" value="KEP53431.1"/>
    <property type="molecule type" value="Genomic_DNA"/>
</dbReference>
<evidence type="ECO:0000256" key="4">
    <source>
        <dbReference type="ARBA" id="ARBA00023125"/>
    </source>
</evidence>
<evidence type="ECO:0000256" key="6">
    <source>
        <dbReference type="ARBA" id="ARBA00023242"/>
    </source>
</evidence>
<sequence length="216" mass="23898">MAHKRARKAESDEESGVDEAPVLRKKPVSGTVSVPIPDKQTDAEGNTYFEISGKRRVTVRSFNGLKLVDIREMYTDRASGELKPGKKGISLSEEQVSSSIKRLNYPNPFQFMGLVNVHGAISQSLNDLDVGSSSKITKTTKTTRTKASSSKDSKPAPKSKPGPKKKARKEESEEEDYDSAKESKPTSKSKPASKKKARKVESEEEKEDDEEYNDDD</sequence>
<dbReference type="PANTHER" id="PTHR13215">
    <property type="entry name" value="RNA POLYMERASE II TRANSCRIPTIONAL COACTIVATOR"/>
    <property type="match status" value="1"/>
</dbReference>
<dbReference type="STRING" id="1423351.A0A074S243"/>
<evidence type="ECO:0000256" key="5">
    <source>
        <dbReference type="ARBA" id="ARBA00023163"/>
    </source>
</evidence>
<evidence type="ECO:0000259" key="8">
    <source>
        <dbReference type="Pfam" id="PF02229"/>
    </source>
</evidence>
<dbReference type="OrthoDB" id="2505440at2759"/>
<dbReference type="Gene3D" id="2.30.31.10">
    <property type="entry name" value="Transcriptional Coactivator Pc4, Chain A"/>
    <property type="match status" value="1"/>
</dbReference>
<keyword evidence="5" id="KW-0804">Transcription</keyword>
<evidence type="ECO:0000256" key="3">
    <source>
        <dbReference type="ARBA" id="ARBA00023015"/>
    </source>
</evidence>
<evidence type="ECO:0000313" key="9">
    <source>
        <dbReference type="EMBL" id="KEP53431.1"/>
    </source>
</evidence>
<dbReference type="Pfam" id="PF02229">
    <property type="entry name" value="PC4"/>
    <property type="match status" value="1"/>
</dbReference>
<dbReference type="SUPFAM" id="SSF54447">
    <property type="entry name" value="ssDNA-binding transcriptional regulator domain"/>
    <property type="match status" value="1"/>
</dbReference>
<organism evidence="9 10">
    <name type="scientific">Rhizoctonia solani 123E</name>
    <dbReference type="NCBI Taxonomy" id="1423351"/>
    <lineage>
        <taxon>Eukaryota</taxon>
        <taxon>Fungi</taxon>
        <taxon>Dikarya</taxon>
        <taxon>Basidiomycota</taxon>
        <taxon>Agaricomycotina</taxon>
        <taxon>Agaricomycetes</taxon>
        <taxon>Cantharellales</taxon>
        <taxon>Ceratobasidiaceae</taxon>
        <taxon>Rhizoctonia</taxon>
    </lineage>
</organism>
<comment type="caution">
    <text evidence="9">The sequence shown here is derived from an EMBL/GenBank/DDBJ whole genome shotgun (WGS) entry which is preliminary data.</text>
</comment>
<protein>
    <submittedName>
        <fullName evidence="9">Putative RNA polymerase II transcriptional coactivator</fullName>
    </submittedName>
</protein>
<dbReference type="GO" id="GO:0003677">
    <property type="term" value="F:DNA binding"/>
    <property type="evidence" value="ECO:0007669"/>
    <property type="project" value="UniProtKB-KW"/>
</dbReference>
<dbReference type="InterPro" id="IPR003173">
    <property type="entry name" value="PC4_C"/>
</dbReference>
<keyword evidence="4" id="KW-0238">DNA-binding</keyword>
<keyword evidence="3" id="KW-0805">Transcription regulation</keyword>
<evidence type="ECO:0000256" key="2">
    <source>
        <dbReference type="ARBA" id="ARBA00009001"/>
    </source>
</evidence>
<name>A0A074S243_9AGAM</name>
<feature type="domain" description="Transcriptional coactivator p15 (PC4) C-terminal" evidence="8">
    <location>
        <begin position="49"/>
        <end position="96"/>
    </location>
</feature>
<feature type="region of interest" description="Disordered" evidence="7">
    <location>
        <begin position="1"/>
        <end position="43"/>
    </location>
</feature>
<dbReference type="GO" id="GO:0003713">
    <property type="term" value="F:transcription coactivator activity"/>
    <property type="evidence" value="ECO:0007669"/>
    <property type="project" value="InterPro"/>
</dbReference>